<dbReference type="EMBL" id="GL376599">
    <property type="status" value="NOT_ANNOTATED_CDS"/>
    <property type="molecule type" value="Genomic_DNA"/>
</dbReference>
<keyword evidence="2" id="KW-1185">Reference proteome</keyword>
<dbReference type="OMA" id="DNSHEYQ"/>
<accession>K3WVR9</accession>
<evidence type="ECO:0000313" key="2">
    <source>
        <dbReference type="Proteomes" id="UP000019132"/>
    </source>
</evidence>
<dbReference type="EnsemblProtists" id="PYU1_T009067">
    <property type="protein sequence ID" value="PYU1_T009067"/>
    <property type="gene ID" value="PYU1_G009049"/>
</dbReference>
<reference evidence="2" key="2">
    <citation type="submission" date="2010-04" db="EMBL/GenBank/DDBJ databases">
        <authorList>
            <person name="Buell R."/>
            <person name="Hamilton J."/>
            <person name="Hostetler J."/>
        </authorList>
    </citation>
    <scope>NUCLEOTIDE SEQUENCE [LARGE SCALE GENOMIC DNA]</scope>
    <source>
        <strain evidence="2">DAOM:BR144</strain>
    </source>
</reference>
<dbReference type="AlphaFoldDB" id="K3WVR9"/>
<dbReference type="VEuPathDB" id="FungiDB:PYU1_G009049"/>
<dbReference type="HOGENOM" id="CLU_067704_0_0_1"/>
<organism evidence="1 2">
    <name type="scientific">Globisporangium ultimum (strain ATCC 200006 / CBS 805.95 / DAOM BR144)</name>
    <name type="common">Pythium ultimum</name>
    <dbReference type="NCBI Taxonomy" id="431595"/>
    <lineage>
        <taxon>Eukaryota</taxon>
        <taxon>Sar</taxon>
        <taxon>Stramenopiles</taxon>
        <taxon>Oomycota</taxon>
        <taxon>Peronosporomycetes</taxon>
        <taxon>Pythiales</taxon>
        <taxon>Pythiaceae</taxon>
        <taxon>Globisporangium</taxon>
    </lineage>
</organism>
<reference evidence="2" key="1">
    <citation type="journal article" date="2010" name="Genome Biol.">
        <title>Genome sequence of the necrotrophic plant pathogen Pythium ultimum reveals original pathogenicity mechanisms and effector repertoire.</title>
        <authorList>
            <person name="Levesque C.A."/>
            <person name="Brouwer H."/>
            <person name="Cano L."/>
            <person name="Hamilton J.P."/>
            <person name="Holt C."/>
            <person name="Huitema E."/>
            <person name="Raffaele S."/>
            <person name="Robideau G.P."/>
            <person name="Thines M."/>
            <person name="Win J."/>
            <person name="Zerillo M.M."/>
            <person name="Beakes G.W."/>
            <person name="Boore J.L."/>
            <person name="Busam D."/>
            <person name="Dumas B."/>
            <person name="Ferriera S."/>
            <person name="Fuerstenberg S.I."/>
            <person name="Gachon C.M."/>
            <person name="Gaulin E."/>
            <person name="Govers F."/>
            <person name="Grenville-Briggs L."/>
            <person name="Horner N."/>
            <person name="Hostetler J."/>
            <person name="Jiang R.H."/>
            <person name="Johnson J."/>
            <person name="Krajaejun T."/>
            <person name="Lin H."/>
            <person name="Meijer H.J."/>
            <person name="Moore B."/>
            <person name="Morris P."/>
            <person name="Phuntmart V."/>
            <person name="Puiu D."/>
            <person name="Shetty J."/>
            <person name="Stajich J.E."/>
            <person name="Tripathy S."/>
            <person name="Wawra S."/>
            <person name="van West P."/>
            <person name="Whitty B.R."/>
            <person name="Coutinho P.M."/>
            <person name="Henrissat B."/>
            <person name="Martin F."/>
            <person name="Thomas P.D."/>
            <person name="Tyler B.M."/>
            <person name="De Vries R.P."/>
            <person name="Kamoun S."/>
            <person name="Yandell M."/>
            <person name="Tisserat N."/>
            <person name="Buell C.R."/>
        </authorList>
    </citation>
    <scope>NUCLEOTIDE SEQUENCE</scope>
    <source>
        <strain evidence="2">DAOM:BR144</strain>
    </source>
</reference>
<sequence length="264" mass="29932">MVQLVLTARTTYPAFLAKATEIANAMLAHAAPTFEAELNANSVTATRLRDVAVESRHAESALYGWTARSAKADTIFVNEVLRDRLDMIAQENSSHEYQCVVFMVAAVLFHESAHLTLRWKGILDSPTKYGNEVGNYMERKLFDGQSRLKIQKSTSVISRTRNIGTWTRNMAILDVVIEQLDGMKVIRADHLNKFFTRGKLDDKALFPLELTTYRRTKGATAHHGGGRKRRRRRPAEDPTIMIPFPLCGISMNRYVKRKLSVYKC</sequence>
<evidence type="ECO:0000313" key="1">
    <source>
        <dbReference type="EnsemblProtists" id="PYU1_T009067"/>
    </source>
</evidence>
<reference evidence="1" key="3">
    <citation type="submission" date="2015-02" db="UniProtKB">
        <authorList>
            <consortium name="EnsemblProtists"/>
        </authorList>
    </citation>
    <scope>IDENTIFICATION</scope>
    <source>
        <strain evidence="1">DAOM BR144</strain>
    </source>
</reference>
<protein>
    <submittedName>
        <fullName evidence="1">Uncharacterized protein</fullName>
    </submittedName>
</protein>
<name>K3WVR9_GLOUD</name>
<dbReference type="Proteomes" id="UP000019132">
    <property type="component" value="Unassembled WGS sequence"/>
</dbReference>
<dbReference type="InParanoid" id="K3WVR9"/>
<proteinExistence type="predicted"/>
<dbReference type="eggNOG" id="ENOG502SM0S">
    <property type="taxonomic scope" value="Eukaryota"/>
</dbReference>